<accession>A0A0V8RVD0</accession>
<dbReference type="RefSeq" id="WP_058370686.1">
    <property type="nucleotide sequence ID" value="NZ_LNTB01000001.1"/>
</dbReference>
<protein>
    <submittedName>
        <fullName evidence="1">Uncharacterized protein</fullName>
    </submittedName>
</protein>
<gene>
    <name evidence="1" type="ORF">CF15_04260</name>
</gene>
<evidence type="ECO:0000313" key="2">
    <source>
        <dbReference type="Proteomes" id="UP000053352"/>
    </source>
</evidence>
<reference evidence="1 2" key="1">
    <citation type="submission" date="2015-11" db="EMBL/GenBank/DDBJ databases">
        <title>Genome sequence of Pyrodictium occultum PL-19, a marine hyperthermophilic archaeon isolated from Volcano, Italy.</title>
        <authorList>
            <person name="Utturkar S."/>
            <person name="Huber H."/>
            <person name="Leptihn S."/>
            <person name="Brown S."/>
            <person name="Stetter K.O."/>
            <person name="Podar M."/>
        </authorList>
    </citation>
    <scope>NUCLEOTIDE SEQUENCE [LARGE SCALE GENOMIC DNA]</scope>
    <source>
        <strain evidence="1 2">PL-19</strain>
    </source>
</reference>
<dbReference type="EMBL" id="LNTB01000001">
    <property type="protein sequence ID" value="KSW12006.1"/>
    <property type="molecule type" value="Genomic_DNA"/>
</dbReference>
<organism evidence="1 2">
    <name type="scientific">Pyrodictium occultum</name>
    <dbReference type="NCBI Taxonomy" id="2309"/>
    <lineage>
        <taxon>Archaea</taxon>
        <taxon>Thermoproteota</taxon>
        <taxon>Thermoprotei</taxon>
        <taxon>Desulfurococcales</taxon>
        <taxon>Pyrodictiaceae</taxon>
        <taxon>Pyrodictium</taxon>
    </lineage>
</organism>
<name>A0A0V8RVD0_PYROC</name>
<dbReference type="AlphaFoldDB" id="A0A0V8RVD0"/>
<dbReference type="STRING" id="2309.CF15_04260"/>
<proteinExistence type="predicted"/>
<keyword evidence="2" id="KW-1185">Reference proteome</keyword>
<comment type="caution">
    <text evidence="1">The sequence shown here is derived from an EMBL/GenBank/DDBJ whole genome shotgun (WGS) entry which is preliminary data.</text>
</comment>
<dbReference type="OrthoDB" id="376875at2157"/>
<evidence type="ECO:0000313" key="1">
    <source>
        <dbReference type="EMBL" id="KSW12006.1"/>
    </source>
</evidence>
<dbReference type="Proteomes" id="UP000053352">
    <property type="component" value="Unassembled WGS sequence"/>
</dbReference>
<sequence>MIHHRGGLGLILPSPEQVASPSRALGLVGELARAVAYAHGLGWVAAPIGWWSRRLCPVLAGLDCMGLEEEAIPSVADEIVEVEADSARPRHAQAPGKLVLRYYLDTRRGRVLYLGRALAAKA</sequence>